<dbReference type="InterPro" id="IPR050553">
    <property type="entry name" value="Thioredoxin_ResA/DsbE_sf"/>
</dbReference>
<comment type="subcellular location">
    <subcellularLocation>
        <location evidence="1">Cell envelope</location>
    </subcellularLocation>
</comment>
<gene>
    <name evidence="6" type="ORF">ABE541_24160</name>
</gene>
<dbReference type="PANTHER" id="PTHR42852">
    <property type="entry name" value="THIOL:DISULFIDE INTERCHANGE PROTEIN DSBE"/>
    <property type="match status" value="1"/>
</dbReference>
<feature type="domain" description="Thioredoxin" evidence="5">
    <location>
        <begin position="222"/>
        <end position="358"/>
    </location>
</feature>
<keyword evidence="4" id="KW-0676">Redox-active center</keyword>
<dbReference type="CDD" id="cd02966">
    <property type="entry name" value="TlpA_like_family"/>
    <property type="match status" value="1"/>
</dbReference>
<evidence type="ECO:0000256" key="1">
    <source>
        <dbReference type="ARBA" id="ARBA00004196"/>
    </source>
</evidence>
<dbReference type="InterPro" id="IPR013766">
    <property type="entry name" value="Thioredoxin_domain"/>
</dbReference>
<dbReference type="Pfam" id="PF00578">
    <property type="entry name" value="AhpC-TSA"/>
    <property type="match status" value="1"/>
</dbReference>
<dbReference type="Gene3D" id="3.40.30.10">
    <property type="entry name" value="Glutaredoxin"/>
    <property type="match status" value="1"/>
</dbReference>
<accession>A0ABV0C0F8</accession>
<evidence type="ECO:0000256" key="2">
    <source>
        <dbReference type="ARBA" id="ARBA00022748"/>
    </source>
</evidence>
<keyword evidence="2" id="KW-0201">Cytochrome c-type biogenesis</keyword>
<sequence length="358" mass="40869">MKLIIILGILMSSIGSLAFGQEKTTLNILFTDGKQHSVKIEKVLGNQYYLDSLPEKAINGKDILFNAVIRNPAYVSFVIDSNYRTHPVVLHPGLNIVQARLFQNRYQLIRRDKYLEENAMGAYNNLFANNYDIYKYLRDHQLGNMQMKDSLLNLSYNNTDTAVSIIAKDYSSSYVPLYKVAHLLPFGNRPIFREIYNGLDTNLKNSKIGQILDLELKKAEQGSIGNEFPKFSLTNRNNVVTDLNTIINNNKFTLIDYWYSNCGPCIAQFTVLAELFRTHKENGFSIVGISVDQDQKKWLKAVEKYQIPWTSLIDSKKNSADYFGITAYPSNFLVDASGQIISTNMTTESLRKFLKENM</sequence>
<comment type="caution">
    <text evidence="6">The sequence shown here is derived from an EMBL/GenBank/DDBJ whole genome shotgun (WGS) entry which is preliminary data.</text>
</comment>
<dbReference type="Proteomes" id="UP001409291">
    <property type="component" value="Unassembled WGS sequence"/>
</dbReference>
<protein>
    <submittedName>
        <fullName evidence="6">TlpA disulfide reductase family protein</fullName>
    </submittedName>
</protein>
<name>A0ABV0C0F8_9SPHI</name>
<evidence type="ECO:0000256" key="4">
    <source>
        <dbReference type="ARBA" id="ARBA00023284"/>
    </source>
</evidence>
<proteinExistence type="predicted"/>
<reference evidence="6 7" key="1">
    <citation type="submission" date="2024-04" db="EMBL/GenBank/DDBJ databases">
        <title>WGS of bacteria from Torrens River.</title>
        <authorList>
            <person name="Wyrsch E.R."/>
            <person name="Drigo B."/>
        </authorList>
    </citation>
    <scope>NUCLEOTIDE SEQUENCE [LARGE SCALE GENOMIC DNA]</scope>
    <source>
        <strain evidence="6 7">TWI391</strain>
    </source>
</reference>
<evidence type="ECO:0000313" key="6">
    <source>
        <dbReference type="EMBL" id="MEN5380381.1"/>
    </source>
</evidence>
<dbReference type="InterPro" id="IPR036249">
    <property type="entry name" value="Thioredoxin-like_sf"/>
</dbReference>
<keyword evidence="7" id="KW-1185">Reference proteome</keyword>
<evidence type="ECO:0000313" key="7">
    <source>
        <dbReference type="Proteomes" id="UP001409291"/>
    </source>
</evidence>
<evidence type="ECO:0000259" key="5">
    <source>
        <dbReference type="PROSITE" id="PS51352"/>
    </source>
</evidence>
<dbReference type="RefSeq" id="WP_183914280.1">
    <property type="nucleotide sequence ID" value="NZ_JBDJLH010000015.1"/>
</dbReference>
<dbReference type="InterPro" id="IPR000866">
    <property type="entry name" value="AhpC/TSA"/>
</dbReference>
<evidence type="ECO:0000256" key="3">
    <source>
        <dbReference type="ARBA" id="ARBA00023157"/>
    </source>
</evidence>
<keyword evidence="3" id="KW-1015">Disulfide bond</keyword>
<dbReference type="EMBL" id="JBDJNQ010000016">
    <property type="protein sequence ID" value="MEN5380381.1"/>
    <property type="molecule type" value="Genomic_DNA"/>
</dbReference>
<dbReference type="PROSITE" id="PS51352">
    <property type="entry name" value="THIOREDOXIN_2"/>
    <property type="match status" value="1"/>
</dbReference>
<dbReference type="SUPFAM" id="SSF52833">
    <property type="entry name" value="Thioredoxin-like"/>
    <property type="match status" value="1"/>
</dbReference>
<dbReference type="PANTHER" id="PTHR42852:SF6">
    <property type="entry name" value="THIOL:DISULFIDE INTERCHANGE PROTEIN DSBE"/>
    <property type="match status" value="1"/>
</dbReference>
<organism evidence="6 7">
    <name type="scientific">Sphingobacterium kitahiroshimense</name>
    <dbReference type="NCBI Taxonomy" id="470446"/>
    <lineage>
        <taxon>Bacteria</taxon>
        <taxon>Pseudomonadati</taxon>
        <taxon>Bacteroidota</taxon>
        <taxon>Sphingobacteriia</taxon>
        <taxon>Sphingobacteriales</taxon>
        <taxon>Sphingobacteriaceae</taxon>
        <taxon>Sphingobacterium</taxon>
    </lineage>
</organism>